<proteinExistence type="predicted"/>
<dbReference type="SUPFAM" id="SSF52266">
    <property type="entry name" value="SGNH hydrolase"/>
    <property type="match status" value="1"/>
</dbReference>
<evidence type="ECO:0000313" key="2">
    <source>
        <dbReference type="EMBL" id="MFD0738466.1"/>
    </source>
</evidence>
<organism evidence="2 3">
    <name type="scientific">Lysobacter koreensis</name>
    <dbReference type="NCBI Taxonomy" id="266122"/>
    <lineage>
        <taxon>Bacteria</taxon>
        <taxon>Pseudomonadati</taxon>
        <taxon>Pseudomonadota</taxon>
        <taxon>Gammaproteobacteria</taxon>
        <taxon>Lysobacterales</taxon>
        <taxon>Lysobacteraceae</taxon>
        <taxon>Lysobacter</taxon>
    </lineage>
</organism>
<keyword evidence="1" id="KW-0732">Signal</keyword>
<reference evidence="3" key="1">
    <citation type="journal article" date="2019" name="Int. J. Syst. Evol. Microbiol.">
        <title>The Global Catalogue of Microorganisms (GCM) 10K type strain sequencing project: providing services to taxonomists for standard genome sequencing and annotation.</title>
        <authorList>
            <consortium name="The Broad Institute Genomics Platform"/>
            <consortium name="The Broad Institute Genome Sequencing Center for Infectious Disease"/>
            <person name="Wu L."/>
            <person name="Ma J."/>
        </authorList>
    </citation>
    <scope>NUCLEOTIDE SEQUENCE [LARGE SCALE GENOMIC DNA]</scope>
    <source>
        <strain evidence="3">CCUG 55491</strain>
    </source>
</reference>
<sequence>MKTLFRRVASHWLPTSSLLVIPLLALSAPALASTLNQNVSWTIDRAGTTAKYRVVAYGDSIYAGYNGSISNAARYAAPTVDSEYLSARWNADIESIRRAKSGAVAQDVYQNKIVADRSYMQAASTRVVTFEMCGNDGLQARSSFKSQTGTCSYAGLDAAVNSCKTYVAAAMDYINVNAHANTRLKVISNLYYPGYNADNVQSSCTDAGTGQTVSLRDRFLPAIAKMNYWMCEYARQKGFQCADSFAQYMAADYDSNADGVVDSDALRYVSGESEASYINRTTVTLRSTLRDANAKFVSSSSSFDYIQSDDTHPTYTGGTVTAGLWGGSTGSGAPRYASFTNGKSPIWNNYGHERMGWALSVYNPVAP</sequence>
<keyword evidence="3" id="KW-1185">Reference proteome</keyword>
<comment type="caution">
    <text evidence="2">The sequence shown here is derived from an EMBL/GenBank/DDBJ whole genome shotgun (WGS) entry which is preliminary data.</text>
</comment>
<dbReference type="Proteomes" id="UP001597090">
    <property type="component" value="Unassembled WGS sequence"/>
</dbReference>
<feature type="chain" id="PRO_5047501642" description="SGNH/GDSL hydrolase family protein" evidence="1">
    <location>
        <begin position="33"/>
        <end position="367"/>
    </location>
</feature>
<dbReference type="RefSeq" id="WP_386811388.1">
    <property type="nucleotide sequence ID" value="NZ_JBHTIH010000002.1"/>
</dbReference>
<gene>
    <name evidence="2" type="ORF">ACFQZQ_04085</name>
</gene>
<dbReference type="InterPro" id="IPR036514">
    <property type="entry name" value="SGNH_hydro_sf"/>
</dbReference>
<evidence type="ECO:0000256" key="1">
    <source>
        <dbReference type="SAM" id="SignalP"/>
    </source>
</evidence>
<name>A0ABW2YK39_9GAMM</name>
<dbReference type="EMBL" id="JBHTIH010000002">
    <property type="protein sequence ID" value="MFD0738466.1"/>
    <property type="molecule type" value="Genomic_DNA"/>
</dbReference>
<accession>A0ABW2YK39</accession>
<evidence type="ECO:0008006" key="4">
    <source>
        <dbReference type="Google" id="ProtNLM"/>
    </source>
</evidence>
<dbReference type="Gene3D" id="3.40.50.1110">
    <property type="entry name" value="SGNH hydrolase"/>
    <property type="match status" value="1"/>
</dbReference>
<evidence type="ECO:0000313" key="3">
    <source>
        <dbReference type="Proteomes" id="UP001597090"/>
    </source>
</evidence>
<feature type="signal peptide" evidence="1">
    <location>
        <begin position="1"/>
        <end position="32"/>
    </location>
</feature>
<protein>
    <recommendedName>
        <fullName evidence="4">SGNH/GDSL hydrolase family protein</fullName>
    </recommendedName>
</protein>